<evidence type="ECO:0000313" key="3">
    <source>
        <dbReference type="Proteomes" id="UP000034001"/>
    </source>
</evidence>
<dbReference type="EMBL" id="JJPO01000045">
    <property type="protein sequence ID" value="KKG74805.1"/>
    <property type="molecule type" value="Genomic_DNA"/>
</dbReference>
<dbReference type="AlphaFoldDB" id="A0A0F8K1G5"/>
<feature type="transmembrane region" description="Helical" evidence="1">
    <location>
        <begin position="374"/>
        <end position="394"/>
    </location>
</feature>
<accession>A0A0F8K1G5</accession>
<keyword evidence="1" id="KW-0812">Transmembrane</keyword>
<feature type="transmembrane region" description="Helical" evidence="1">
    <location>
        <begin position="236"/>
        <end position="262"/>
    </location>
</feature>
<feature type="transmembrane region" description="Helical" evidence="1">
    <location>
        <begin position="406"/>
        <end position="428"/>
    </location>
</feature>
<gene>
    <name evidence="2" type="ORF">DU63_17120</name>
</gene>
<evidence type="ECO:0000313" key="2">
    <source>
        <dbReference type="EMBL" id="KKG74805.1"/>
    </source>
</evidence>
<dbReference type="PATRIC" id="fig|2209.43.peg.3717"/>
<comment type="caution">
    <text evidence="2">The sequence shown here is derived from an EMBL/GenBank/DDBJ whole genome shotgun (WGS) entry which is preliminary data.</text>
</comment>
<feature type="transmembrane region" description="Helical" evidence="1">
    <location>
        <begin position="12"/>
        <end position="30"/>
    </location>
</feature>
<keyword evidence="1" id="KW-0472">Membrane</keyword>
<feature type="transmembrane region" description="Helical" evidence="1">
    <location>
        <begin position="435"/>
        <end position="454"/>
    </location>
</feature>
<reference evidence="2 3" key="1">
    <citation type="journal article" date="2015" name="ISME J.">
        <title>Genomic and phenotypic differentiation among Methanosarcina mazei populations from Columbia River sediment.</title>
        <authorList>
            <person name="Youngblut N.D."/>
            <person name="Wirth J.S."/>
            <person name="Henriksen J.R."/>
            <person name="Smith M."/>
            <person name="Simon H."/>
            <person name="Metcalf W.W."/>
            <person name="Whitaker R.J."/>
        </authorList>
    </citation>
    <scope>NUCLEOTIDE SEQUENCE [LARGE SCALE GENOMIC DNA]</scope>
    <source>
        <strain evidence="2 3">3.H.A.2.1</strain>
    </source>
</reference>
<feature type="transmembrane region" description="Helical" evidence="1">
    <location>
        <begin position="77"/>
        <end position="97"/>
    </location>
</feature>
<evidence type="ECO:0008006" key="4">
    <source>
        <dbReference type="Google" id="ProtNLM"/>
    </source>
</evidence>
<feature type="transmembrane region" description="Helical" evidence="1">
    <location>
        <begin position="283"/>
        <end position="303"/>
    </location>
</feature>
<dbReference type="Proteomes" id="UP000034001">
    <property type="component" value="Unassembled WGS sequence"/>
</dbReference>
<feature type="transmembrane region" description="Helical" evidence="1">
    <location>
        <begin position="190"/>
        <end position="216"/>
    </location>
</feature>
<feature type="transmembrane region" description="Helical" evidence="1">
    <location>
        <begin position="50"/>
        <end position="70"/>
    </location>
</feature>
<name>A0A0F8K1G5_METMZ</name>
<keyword evidence="1" id="KW-1133">Transmembrane helix</keyword>
<sequence>MEKVYLNNSRVIKSSISLAFILISLALIFLGINSPVSGYELSIYSSIPTFWVLIVAATSIGIVVTVYQIYCENYQYFWFAYLSLILGVLTILFLPIVRGYFLYGGNDPNAHLNNAISIISSGQISNNYYPITHILGAMLVEITSIRPETVIKFLPVNFSILFMIFIYFLSTQVSSKKEYSILASVASTTLLFSYYHITAYPQALSLFLLPFILYLYFRSSYPKITSNANFASYKTILIILLLLMPFIHPVTSIVLIFCLIIVEVTKSFLNRSLGLQSKITLNLVLISSITFILWWSSFSLFTAKLEDTYSWLLLEEASEIIPRTEEISPVLEMGIKNTIFLSIKMYGPQMIFGFLSLIALVLIFINFQKKNAEYYNYYITSILFLTSSITYLLIFLSQGVTTVGRLLGANIGAWITPILATFTLIEVLNKRKSCLILVTLILTFSFTLGAFSVYRSSYIQQANWHFTYHDSSAFEWYDSHHNISAISVIGSPKGRVGGSFWGWGFGAIPPHFGYHNHSEMLGEYSSEDTMMLLGESREKLILNDPTLRNSTLLGTWALLEFDETDFEKLDQDRSVNKLYTNYEFKILMVKKV</sequence>
<feature type="transmembrane region" description="Helical" evidence="1">
    <location>
        <begin position="350"/>
        <end position="367"/>
    </location>
</feature>
<organism evidence="2 3">
    <name type="scientific">Methanosarcina mazei</name>
    <name type="common">Methanosarcina frisia</name>
    <dbReference type="NCBI Taxonomy" id="2209"/>
    <lineage>
        <taxon>Archaea</taxon>
        <taxon>Methanobacteriati</taxon>
        <taxon>Methanobacteriota</taxon>
        <taxon>Stenosarchaea group</taxon>
        <taxon>Methanomicrobia</taxon>
        <taxon>Methanosarcinales</taxon>
        <taxon>Methanosarcinaceae</taxon>
        <taxon>Methanosarcina</taxon>
    </lineage>
</organism>
<proteinExistence type="predicted"/>
<evidence type="ECO:0000256" key="1">
    <source>
        <dbReference type="SAM" id="Phobius"/>
    </source>
</evidence>
<protein>
    <recommendedName>
        <fullName evidence="4">Glycosyltransferase RgtA/B/C/D-like domain-containing protein</fullName>
    </recommendedName>
</protein>
<feature type="transmembrane region" description="Helical" evidence="1">
    <location>
        <begin position="150"/>
        <end position="169"/>
    </location>
</feature>